<accession>A0ABP7XSQ1</accession>
<evidence type="ECO:0000313" key="2">
    <source>
        <dbReference type="Proteomes" id="UP001501333"/>
    </source>
</evidence>
<keyword evidence="2" id="KW-1185">Reference proteome</keyword>
<comment type="caution">
    <text evidence="1">The sequence shown here is derived from an EMBL/GenBank/DDBJ whole genome shotgun (WGS) entry which is preliminary data.</text>
</comment>
<gene>
    <name evidence="1" type="ORF">GCM10022250_10820</name>
</gene>
<organism evidence="1 2">
    <name type="scientific">Flavobacterium chungbukense</name>
    <dbReference type="NCBI Taxonomy" id="877464"/>
    <lineage>
        <taxon>Bacteria</taxon>
        <taxon>Pseudomonadati</taxon>
        <taxon>Bacteroidota</taxon>
        <taxon>Flavobacteriia</taxon>
        <taxon>Flavobacteriales</taxon>
        <taxon>Flavobacteriaceae</taxon>
        <taxon>Flavobacterium</taxon>
    </lineage>
</organism>
<dbReference type="EMBL" id="BAABAO010000003">
    <property type="protein sequence ID" value="GAA4125217.1"/>
    <property type="molecule type" value="Genomic_DNA"/>
</dbReference>
<protein>
    <recommendedName>
        <fullName evidence="3">Lipoprotein</fullName>
    </recommendedName>
</protein>
<proteinExistence type="predicted"/>
<sequence length="781" mass="93335">MKNFLGFIAILVSNSIFACGFYPFGEEIRYSFLNPSNFNYYSYSEFNYSYNTFYPNENGVYPKGSIDENEKLWIKYCHDKVSVEAIRSVLYDFKEQDINEKASNEMLQYLYKTKNIEAINYLKFAKTCEFFNGIYEDPWERREGATMPKRQNLIDKAIAVSNKTKDNEIKLRYTFLAIRLAYYNYDFEKIKLLYDTVFKTQKKKDILNYWSLYFRTFAETDKALANFYEAQVFVKAPDKRFMISQSFNSKIPLEEVLKYATTNEERANVYFLSGIKKSDQALFCLEQIYRYNPKFEGLSFLLLREINKIEDWVFTPYYSLFNPAISKFNDWDQVKSNSIQDILNRVENDRTYAHKVFQFVKNVNLKKINDPILWKIGKSYLSFITRNNQNCLNEIATLEKKITKKDSLYNQIQIIKALALTANQEKGKAVILEEVKPILLKNQKHKKFLFAIGRELEYKQNFTDAAFLYSKLDGAAAEYGDHYEYNIAVWKNKKSKSSYRDFYSDYFDYIDASYTPEQVINMVEEVESKSKNLDSFSKWKKSYVKNQIPRLYDLIGTKYIRQNKLELAALYFAKLDSKKLASYTDCLWEKPNCTGTDKYNVNPFFVLKYTPTFIKQEKLFKLNKRSITEHLILYLKKASNPKEENRDYYYFLVANAYYNMTHKGNSWMMRRYYSSYIDDDPFEDEKEYNESNLAQKYYLLSLKNAKTHQFKALCLRMIGRCEKNKLEYQYPNNYENRIENYDNFLLSKNRYYQDLKSKYKDDYEILMSDCSSFEEYFKARR</sequence>
<evidence type="ECO:0000313" key="1">
    <source>
        <dbReference type="EMBL" id="GAA4125217.1"/>
    </source>
</evidence>
<dbReference type="Proteomes" id="UP001501333">
    <property type="component" value="Unassembled WGS sequence"/>
</dbReference>
<evidence type="ECO:0008006" key="3">
    <source>
        <dbReference type="Google" id="ProtNLM"/>
    </source>
</evidence>
<name>A0ABP7XSQ1_9FLAO</name>
<dbReference type="RefSeq" id="WP_229352605.1">
    <property type="nucleotide sequence ID" value="NZ_BAABAO010000003.1"/>
</dbReference>
<reference evidence="2" key="1">
    <citation type="journal article" date="2019" name="Int. J. Syst. Evol. Microbiol.">
        <title>The Global Catalogue of Microorganisms (GCM) 10K type strain sequencing project: providing services to taxonomists for standard genome sequencing and annotation.</title>
        <authorList>
            <consortium name="The Broad Institute Genomics Platform"/>
            <consortium name="The Broad Institute Genome Sequencing Center for Infectious Disease"/>
            <person name="Wu L."/>
            <person name="Ma J."/>
        </authorList>
    </citation>
    <scope>NUCLEOTIDE SEQUENCE [LARGE SCALE GENOMIC DNA]</scope>
    <source>
        <strain evidence="2">JCM 17386</strain>
    </source>
</reference>
<dbReference type="PROSITE" id="PS51257">
    <property type="entry name" value="PROKAR_LIPOPROTEIN"/>
    <property type="match status" value="1"/>
</dbReference>